<evidence type="ECO:0008006" key="5">
    <source>
        <dbReference type="Google" id="ProtNLM"/>
    </source>
</evidence>
<gene>
    <name evidence="3" type="ORF">Adt_12117</name>
</gene>
<dbReference type="EMBL" id="JBFOLK010000003">
    <property type="protein sequence ID" value="KAL2527063.1"/>
    <property type="molecule type" value="Genomic_DNA"/>
</dbReference>
<dbReference type="Gene3D" id="1.25.40.10">
    <property type="entry name" value="Tetratricopeptide repeat domain"/>
    <property type="match status" value="1"/>
</dbReference>
<sequence length="135" mass="14946">MQREGVQPNQVTFTILIDGHIQFGETDLAVGLFNKMNASGFDPDQLLQKIQILTPVTAVANAQLWHKWQIGRMIKIGFSELIASVLLCGNTDELCNEISAEQNLMVLERGSTDGEASKWNHNLGIHIQGRYHGGC</sequence>
<feature type="repeat" description="PPR" evidence="2">
    <location>
        <begin position="9"/>
        <end position="43"/>
    </location>
</feature>
<reference evidence="4" key="1">
    <citation type="submission" date="2024-07" db="EMBL/GenBank/DDBJ databases">
        <title>Two chromosome-level genome assemblies of Korean endemic species Abeliophyllum distichum and Forsythia ovata (Oleaceae).</title>
        <authorList>
            <person name="Jang H."/>
        </authorList>
    </citation>
    <scope>NUCLEOTIDE SEQUENCE [LARGE SCALE GENOMIC DNA]</scope>
</reference>
<dbReference type="Pfam" id="PF13041">
    <property type="entry name" value="PPR_2"/>
    <property type="match status" value="1"/>
</dbReference>
<dbReference type="InterPro" id="IPR011990">
    <property type="entry name" value="TPR-like_helical_dom_sf"/>
</dbReference>
<dbReference type="Proteomes" id="UP001604336">
    <property type="component" value="Unassembled WGS sequence"/>
</dbReference>
<evidence type="ECO:0000256" key="2">
    <source>
        <dbReference type="PROSITE-ProRule" id="PRU00708"/>
    </source>
</evidence>
<evidence type="ECO:0000313" key="4">
    <source>
        <dbReference type="Proteomes" id="UP001604336"/>
    </source>
</evidence>
<comment type="caution">
    <text evidence="3">The sequence shown here is derived from an EMBL/GenBank/DDBJ whole genome shotgun (WGS) entry which is preliminary data.</text>
</comment>
<keyword evidence="1" id="KW-0677">Repeat</keyword>
<dbReference type="NCBIfam" id="TIGR00756">
    <property type="entry name" value="PPR"/>
    <property type="match status" value="1"/>
</dbReference>
<dbReference type="AlphaFoldDB" id="A0ABD1UQT3"/>
<organism evidence="3 4">
    <name type="scientific">Abeliophyllum distichum</name>
    <dbReference type="NCBI Taxonomy" id="126358"/>
    <lineage>
        <taxon>Eukaryota</taxon>
        <taxon>Viridiplantae</taxon>
        <taxon>Streptophyta</taxon>
        <taxon>Embryophyta</taxon>
        <taxon>Tracheophyta</taxon>
        <taxon>Spermatophyta</taxon>
        <taxon>Magnoliopsida</taxon>
        <taxon>eudicotyledons</taxon>
        <taxon>Gunneridae</taxon>
        <taxon>Pentapetalae</taxon>
        <taxon>asterids</taxon>
        <taxon>lamiids</taxon>
        <taxon>Lamiales</taxon>
        <taxon>Oleaceae</taxon>
        <taxon>Forsythieae</taxon>
        <taxon>Abeliophyllum</taxon>
    </lineage>
</organism>
<evidence type="ECO:0000256" key="1">
    <source>
        <dbReference type="ARBA" id="ARBA00022737"/>
    </source>
</evidence>
<protein>
    <recommendedName>
        <fullName evidence="5">Pentatricopeptide repeat-containing protein</fullName>
    </recommendedName>
</protein>
<accession>A0ABD1UQT3</accession>
<keyword evidence="4" id="KW-1185">Reference proteome</keyword>
<proteinExistence type="predicted"/>
<dbReference type="PROSITE" id="PS51375">
    <property type="entry name" value="PPR"/>
    <property type="match status" value="1"/>
</dbReference>
<evidence type="ECO:0000313" key="3">
    <source>
        <dbReference type="EMBL" id="KAL2527063.1"/>
    </source>
</evidence>
<name>A0ABD1UQT3_9LAMI</name>
<dbReference type="InterPro" id="IPR002885">
    <property type="entry name" value="PPR_rpt"/>
</dbReference>